<evidence type="ECO:0000313" key="8">
    <source>
        <dbReference type="EMBL" id="EGC85420.1"/>
    </source>
</evidence>
<keyword evidence="5 6" id="KW-0472">Membrane</keyword>
<keyword evidence="9" id="KW-1185">Reference proteome</keyword>
<evidence type="ECO:0000256" key="1">
    <source>
        <dbReference type="ARBA" id="ARBA00004651"/>
    </source>
</evidence>
<dbReference type="GO" id="GO:0005886">
    <property type="term" value="C:plasma membrane"/>
    <property type="evidence" value="ECO:0007669"/>
    <property type="project" value="UniProtKB-SubCell"/>
</dbReference>
<organism evidence="8 9">
    <name type="scientific">Prevotella denticola CRIS 18C-A</name>
    <dbReference type="NCBI Taxonomy" id="944557"/>
    <lineage>
        <taxon>Bacteria</taxon>
        <taxon>Pseudomonadati</taxon>
        <taxon>Bacteroidota</taxon>
        <taxon>Bacteroidia</taxon>
        <taxon>Bacteroidales</taxon>
        <taxon>Prevotellaceae</taxon>
        <taxon>Prevotella</taxon>
    </lineage>
</organism>
<name>F0H9S3_9BACT</name>
<evidence type="ECO:0000256" key="2">
    <source>
        <dbReference type="ARBA" id="ARBA00022475"/>
    </source>
</evidence>
<evidence type="ECO:0000256" key="3">
    <source>
        <dbReference type="ARBA" id="ARBA00022692"/>
    </source>
</evidence>
<keyword evidence="2" id="KW-1003">Cell membrane</keyword>
<comment type="subcellular location">
    <subcellularLocation>
        <location evidence="1">Cell membrane</location>
        <topology evidence="1">Multi-pass membrane protein</topology>
    </subcellularLocation>
</comment>
<dbReference type="RefSeq" id="WP_004354357.1">
    <property type="nucleotide sequence ID" value="NZ_AEXO01000099.1"/>
</dbReference>
<protein>
    <submittedName>
        <fullName evidence="8">Chain length determinant protein</fullName>
    </submittedName>
</protein>
<reference evidence="8 9" key="1">
    <citation type="submission" date="2011-02" db="EMBL/GenBank/DDBJ databases">
        <authorList>
            <person name="Durkin A.S."/>
            <person name="Madupu R."/>
            <person name="Torralba M."/>
            <person name="Gillis M."/>
            <person name="Methe B."/>
            <person name="Sutton G."/>
            <person name="Nelson K.E."/>
        </authorList>
    </citation>
    <scope>NUCLEOTIDE SEQUENCE [LARGE SCALE GENOMIC DNA]</scope>
    <source>
        <strain evidence="8 9">CRIS 18C-A</strain>
    </source>
</reference>
<proteinExistence type="predicted"/>
<feature type="domain" description="Polysaccharide chain length determinant N-terminal" evidence="7">
    <location>
        <begin position="10"/>
        <end position="61"/>
    </location>
</feature>
<evidence type="ECO:0000259" key="7">
    <source>
        <dbReference type="Pfam" id="PF02706"/>
    </source>
</evidence>
<evidence type="ECO:0000256" key="4">
    <source>
        <dbReference type="ARBA" id="ARBA00022989"/>
    </source>
</evidence>
<dbReference type="Proteomes" id="UP000003155">
    <property type="component" value="Unassembled WGS sequence"/>
</dbReference>
<evidence type="ECO:0000256" key="5">
    <source>
        <dbReference type="ARBA" id="ARBA00023136"/>
    </source>
</evidence>
<dbReference type="EMBL" id="AEXO01000099">
    <property type="protein sequence ID" value="EGC85420.1"/>
    <property type="molecule type" value="Genomic_DNA"/>
</dbReference>
<feature type="transmembrane region" description="Helical" evidence="6">
    <location>
        <begin position="24"/>
        <end position="42"/>
    </location>
</feature>
<evidence type="ECO:0000256" key="6">
    <source>
        <dbReference type="SAM" id="Phobius"/>
    </source>
</evidence>
<dbReference type="InterPro" id="IPR050445">
    <property type="entry name" value="Bact_polysacc_biosynth/exp"/>
</dbReference>
<dbReference type="PANTHER" id="PTHR32309">
    <property type="entry name" value="TYROSINE-PROTEIN KINASE"/>
    <property type="match status" value="1"/>
</dbReference>
<dbReference type="GO" id="GO:0004713">
    <property type="term" value="F:protein tyrosine kinase activity"/>
    <property type="evidence" value="ECO:0007669"/>
    <property type="project" value="TreeGrafter"/>
</dbReference>
<sequence length="358" mass="40622">MDNQDEYKGIDYTAVFHAIWKKKMVYLTVLSFTILFASLYIFSLPRTYSSSTEIAPEVDSKTPGGGTLGSLASTFGIDMSTLESSDAITPMLYPDLIDDNGFISMLLSIHVQTGDSTFKGTYYDYKRTATKVPWWNKLANGLLTKISSKKPEEGKYEVGTPFNAYHLTKLDNSIIESIRKQIAIKVDKKTGAITINTEDQDPLIAKTIADSTRELLKDFITKYRTDKARRDVEYYKKLTDEAKSSYEHQRLKYGEFSDSNTDVSLPSVQSKGEDMENEMQLRYNNYSQLKGQLQLSLAKLRERTPVFTQIKGAAVPIKPTGPKRILFLLGTTLFSFILTTIYVLRSITHTQNRKQMNF</sequence>
<dbReference type="Pfam" id="PF02706">
    <property type="entry name" value="Wzz"/>
    <property type="match status" value="1"/>
</dbReference>
<dbReference type="InterPro" id="IPR003856">
    <property type="entry name" value="LPS_length_determ_N"/>
</dbReference>
<keyword evidence="4 6" id="KW-1133">Transmembrane helix</keyword>
<gene>
    <name evidence="8" type="ORF">HMPREF9303_1043</name>
</gene>
<dbReference type="AlphaFoldDB" id="F0H9S3"/>
<comment type="caution">
    <text evidence="8">The sequence shown here is derived from an EMBL/GenBank/DDBJ whole genome shotgun (WGS) entry which is preliminary data.</text>
</comment>
<evidence type="ECO:0000313" key="9">
    <source>
        <dbReference type="Proteomes" id="UP000003155"/>
    </source>
</evidence>
<dbReference type="PANTHER" id="PTHR32309:SF13">
    <property type="entry name" value="FERRIC ENTEROBACTIN TRANSPORT PROTEIN FEPE"/>
    <property type="match status" value="1"/>
</dbReference>
<accession>F0H9S3</accession>
<feature type="transmembrane region" description="Helical" evidence="6">
    <location>
        <begin position="325"/>
        <end position="344"/>
    </location>
</feature>
<keyword evidence="3 6" id="KW-0812">Transmembrane</keyword>